<proteinExistence type="predicted"/>
<dbReference type="Proteomes" id="UP000621670">
    <property type="component" value="Unassembled WGS sequence"/>
</dbReference>
<evidence type="ECO:0000313" key="1">
    <source>
        <dbReference type="EMBL" id="MBC5863648.1"/>
    </source>
</evidence>
<accession>A0ABR7JH02</accession>
<sequence length="359" mass="42777">MILYSIRKFFKNEAVNYYFLLKILSISTLSKSKSKKIYIDISEIQLNRYLYNFIKFFTIEGYTVYIPYNRKLIAKLSLNNGEFKYASWILNENIKIGKPQHKTDVFFINKEQLSNDFFNSKYENDALYYHVPMSKYPQMYKDENLHIRHDFISTRKNVGFMAGNFDKNKYEEISKNKYFDILNRREIMEHIYAQNYYKRLNNKQELDDFIASEEEKVLLLIDTKYDFSLSLSELLQKLEKFNFFIALPGVIIPQSHNLIEALSCGCIPILHQTYANLFRPPLIHNHTAIIYRDINDFDNAVEQCFLMTNGQIVQLRTNVIDYYKFYLSPSSIVQKIVNSKLNKIFIQAEHISLDFLKYK</sequence>
<gene>
    <name evidence="1" type="ORF">H8R26_09460</name>
</gene>
<reference evidence="1 2" key="1">
    <citation type="submission" date="2020-08" db="EMBL/GenBank/DDBJ databases">
        <title>Description of novel Flavobacterium F-400 isolate.</title>
        <authorList>
            <person name="Saticioglu I."/>
            <person name="Duman M."/>
            <person name="Altun S."/>
        </authorList>
    </citation>
    <scope>NUCLEOTIDE SEQUENCE [LARGE SCALE GENOMIC DNA]</scope>
    <source>
        <strain evidence="1 2">F-400</strain>
    </source>
</reference>
<name>A0ABR7JH02_9FLAO</name>
<dbReference type="EMBL" id="JACRUM010000004">
    <property type="protein sequence ID" value="MBC5863648.1"/>
    <property type="molecule type" value="Genomic_DNA"/>
</dbReference>
<protein>
    <submittedName>
        <fullName evidence="1">Uncharacterized protein</fullName>
    </submittedName>
</protein>
<comment type="caution">
    <text evidence="1">The sequence shown here is derived from an EMBL/GenBank/DDBJ whole genome shotgun (WGS) entry which is preliminary data.</text>
</comment>
<dbReference type="RefSeq" id="WP_166136301.1">
    <property type="nucleotide sequence ID" value="NZ_JAAOBY010000005.1"/>
</dbReference>
<organism evidence="1 2">
    <name type="scientific">Flavobacterium turcicum</name>
    <dbReference type="NCBI Taxonomy" id="2764718"/>
    <lineage>
        <taxon>Bacteria</taxon>
        <taxon>Pseudomonadati</taxon>
        <taxon>Bacteroidota</taxon>
        <taxon>Flavobacteriia</taxon>
        <taxon>Flavobacteriales</taxon>
        <taxon>Flavobacteriaceae</taxon>
        <taxon>Flavobacterium</taxon>
    </lineage>
</organism>
<keyword evidence="2" id="KW-1185">Reference proteome</keyword>
<evidence type="ECO:0000313" key="2">
    <source>
        <dbReference type="Proteomes" id="UP000621670"/>
    </source>
</evidence>